<dbReference type="OrthoDB" id="3944128at2759"/>
<evidence type="ECO:0000256" key="1">
    <source>
        <dbReference type="SAM" id="MobiDB-lite"/>
    </source>
</evidence>
<reference evidence="3 4" key="1">
    <citation type="submission" date="2015-07" db="EMBL/GenBank/DDBJ databases">
        <title>Comparative genomics of the Sigatoka disease complex on banana suggests a link between parallel evolutionary changes in Pseudocercospora fijiensis and Pseudocercospora eumusae and increased virulence on the banana host.</title>
        <authorList>
            <person name="Chang T.-C."/>
            <person name="Salvucci A."/>
            <person name="Crous P.W."/>
            <person name="Stergiopoulos I."/>
        </authorList>
    </citation>
    <scope>NUCLEOTIDE SEQUENCE [LARGE SCALE GENOMIC DNA]</scope>
    <source>
        <strain evidence="3 4">CBS 116634</strain>
    </source>
</reference>
<feature type="signal peptide" evidence="2">
    <location>
        <begin position="1"/>
        <end position="23"/>
    </location>
</feature>
<dbReference type="Proteomes" id="UP000073492">
    <property type="component" value="Unassembled WGS sequence"/>
</dbReference>
<proteinExistence type="predicted"/>
<dbReference type="STRING" id="113226.A0A139HUS4"/>
<evidence type="ECO:0000256" key="2">
    <source>
        <dbReference type="SAM" id="SignalP"/>
    </source>
</evidence>
<feature type="chain" id="PRO_5007297014" evidence="2">
    <location>
        <begin position="24"/>
        <end position="741"/>
    </location>
</feature>
<keyword evidence="4" id="KW-1185">Reference proteome</keyword>
<protein>
    <submittedName>
        <fullName evidence="3">Uncharacterized protein</fullName>
    </submittedName>
</protein>
<gene>
    <name evidence="3" type="ORF">AC579_2610</name>
</gene>
<comment type="caution">
    <text evidence="3">The sequence shown here is derived from an EMBL/GenBank/DDBJ whole genome shotgun (WGS) entry which is preliminary data.</text>
</comment>
<feature type="compositionally biased region" description="Polar residues" evidence="1">
    <location>
        <begin position="479"/>
        <end position="490"/>
    </location>
</feature>
<feature type="compositionally biased region" description="Low complexity" evidence="1">
    <location>
        <begin position="677"/>
        <end position="695"/>
    </location>
</feature>
<evidence type="ECO:0000313" key="4">
    <source>
        <dbReference type="Proteomes" id="UP000073492"/>
    </source>
</evidence>
<sequence length="741" mass="76322">MKVLRLPPSLLVAVFTYSPSIEATPAPPPQTANFPNKTSALPPTGSGPSYASACQHAITSYFAGSSAWVSSVRTVSNTTRLEGGTSISTYTLYENATTLCDMHPRVTYSPAISIGKATSTYPGPITGTTTIVNTYWSGEYPSPSPTCRISPKDCDPLWADYSQSLLAASTMTAPPALVTPPCMNQSAAAAYSSATAKLYGCGECTIYGEGVELVYFPTSVERDLCATTPTASLTSYGPGAVITAYAGKNYQGPDAVNGSKTVVVGGHTFTSGTAYISISKVYAVDRCSKTQGTPVTDAILAMPSESVLSLRYSQGHFQRLMETDKITGYPVSYGDFNTPIPWSAWNGQNLCEGSFDTWHCGVIYENNFRPQLAIPPEITQLSPEFKGCQLWYNGLWDPPLRLTEVDSAAKPTLPTSHTSRPAETPKVAAPSSAAAAPTSAPTAIPNELPGSSNAGSKPWQPAYGSTVPNAAPNHAGSAPPSTAEPNQPSENMYVPSKEPWDGSFTVGGRTLQAHGRGRKAVVGSVTCVSGGPPQTITDGIVATYGDQGLIFETTTTAFFNDQSQATIMVGAMATLTPGGPASTLPNGQVMSAASDGLILQPAMTTGSEGYGDVDRLTLTIGGQVETAVQSQDGGPIVVDGTITLIPGGPITILNGQIVSAATNGIVYGGSTMLGAQTTTGPGSSESGPSRLPSSTVGDGSSATSTTSIDQGRASATGAATHAFEGANVAAVVAIFVAVIAV</sequence>
<organism evidence="3 4">
    <name type="scientific">Pseudocercospora musae</name>
    <dbReference type="NCBI Taxonomy" id="113226"/>
    <lineage>
        <taxon>Eukaryota</taxon>
        <taxon>Fungi</taxon>
        <taxon>Dikarya</taxon>
        <taxon>Ascomycota</taxon>
        <taxon>Pezizomycotina</taxon>
        <taxon>Dothideomycetes</taxon>
        <taxon>Dothideomycetidae</taxon>
        <taxon>Mycosphaerellales</taxon>
        <taxon>Mycosphaerellaceae</taxon>
        <taxon>Pseudocercospora</taxon>
    </lineage>
</organism>
<keyword evidence="2" id="KW-0732">Signal</keyword>
<feature type="compositionally biased region" description="Polar residues" evidence="1">
    <location>
        <begin position="696"/>
        <end position="709"/>
    </location>
</feature>
<accession>A0A139HUS4</accession>
<name>A0A139HUS4_9PEZI</name>
<feature type="compositionally biased region" description="Low complexity" evidence="1">
    <location>
        <begin position="428"/>
        <end position="443"/>
    </location>
</feature>
<dbReference type="EMBL" id="LFZO01000556">
    <property type="protein sequence ID" value="KXT06231.1"/>
    <property type="molecule type" value="Genomic_DNA"/>
</dbReference>
<evidence type="ECO:0000313" key="3">
    <source>
        <dbReference type="EMBL" id="KXT06231.1"/>
    </source>
</evidence>
<dbReference type="AlphaFoldDB" id="A0A139HUS4"/>
<feature type="region of interest" description="Disordered" evidence="1">
    <location>
        <begin position="410"/>
        <end position="509"/>
    </location>
</feature>
<feature type="region of interest" description="Disordered" evidence="1">
    <location>
        <begin position="676"/>
        <end position="709"/>
    </location>
</feature>